<reference evidence="9" key="1">
    <citation type="submission" date="2020-05" db="EMBL/GenBank/DDBJ databases">
        <title>Frigoriglobus tundricola gen. nov., sp. nov., a psychrotolerant cellulolytic planctomycete of the family Gemmataceae with two divergent copies of 16S rRNA gene.</title>
        <authorList>
            <person name="Kulichevskaya I.S."/>
            <person name="Ivanova A.A."/>
            <person name="Naumoff D.G."/>
            <person name="Beletsky A.V."/>
            <person name="Rijpstra W.I.C."/>
            <person name="Sinninghe Damste J.S."/>
            <person name="Mardanov A.V."/>
            <person name="Ravin N.V."/>
            <person name="Dedysh S.N."/>
        </authorList>
    </citation>
    <scope>NUCLEOTIDE SEQUENCE [LARGE SCALE GENOMIC DNA]</scope>
    <source>
        <strain evidence="9">PL17</strain>
    </source>
</reference>
<dbReference type="AlphaFoldDB" id="A0A6M5YSS2"/>
<feature type="transmembrane region" description="Helical" evidence="7">
    <location>
        <begin position="88"/>
        <end position="107"/>
    </location>
</feature>
<feature type="transmembrane region" description="Helical" evidence="7">
    <location>
        <begin position="55"/>
        <end position="76"/>
    </location>
</feature>
<dbReference type="InterPro" id="IPR052923">
    <property type="entry name" value="UPF0718"/>
</dbReference>
<evidence type="ECO:0000256" key="4">
    <source>
        <dbReference type="ARBA" id="ARBA00022692"/>
    </source>
</evidence>
<dbReference type="Proteomes" id="UP000503447">
    <property type="component" value="Chromosome"/>
</dbReference>
<evidence type="ECO:0000313" key="9">
    <source>
        <dbReference type="Proteomes" id="UP000503447"/>
    </source>
</evidence>
<protein>
    <submittedName>
        <fullName evidence="8">Putative membrane protein, YraQ family</fullName>
    </submittedName>
</protein>
<gene>
    <name evidence="8" type="ORF">FTUN_4611</name>
</gene>
<dbReference type="PANTHER" id="PTHR34184:SF4">
    <property type="entry name" value="UPF0718 PROTEIN YCGR"/>
    <property type="match status" value="1"/>
</dbReference>
<evidence type="ECO:0000256" key="3">
    <source>
        <dbReference type="ARBA" id="ARBA00022475"/>
    </source>
</evidence>
<dbReference type="RefSeq" id="WP_171472503.1">
    <property type="nucleotide sequence ID" value="NZ_CP053452.2"/>
</dbReference>
<dbReference type="GO" id="GO:0005886">
    <property type="term" value="C:plasma membrane"/>
    <property type="evidence" value="ECO:0007669"/>
    <property type="project" value="UniProtKB-SubCell"/>
</dbReference>
<keyword evidence="9" id="KW-1185">Reference proteome</keyword>
<evidence type="ECO:0000256" key="5">
    <source>
        <dbReference type="ARBA" id="ARBA00022989"/>
    </source>
</evidence>
<evidence type="ECO:0000256" key="2">
    <source>
        <dbReference type="ARBA" id="ARBA00006386"/>
    </source>
</evidence>
<feature type="transmembrane region" description="Helical" evidence="7">
    <location>
        <begin position="210"/>
        <end position="229"/>
    </location>
</feature>
<evidence type="ECO:0000256" key="7">
    <source>
        <dbReference type="SAM" id="Phobius"/>
    </source>
</evidence>
<feature type="transmembrane region" description="Helical" evidence="7">
    <location>
        <begin position="178"/>
        <end position="198"/>
    </location>
</feature>
<feature type="transmembrane region" description="Helical" evidence="7">
    <location>
        <begin position="337"/>
        <end position="356"/>
    </location>
</feature>
<keyword evidence="4 7" id="KW-0812">Transmembrane</keyword>
<keyword evidence="5 7" id="KW-1133">Transmembrane helix</keyword>
<dbReference type="EMBL" id="CP053452">
    <property type="protein sequence ID" value="QJW97048.1"/>
    <property type="molecule type" value="Genomic_DNA"/>
</dbReference>
<feature type="transmembrane region" description="Helical" evidence="7">
    <location>
        <begin position="114"/>
        <end position="134"/>
    </location>
</feature>
<name>A0A6M5YSS2_9BACT</name>
<proteinExistence type="inferred from homology"/>
<sequence>MIEGAFWGVLLRAGEIAVEASTTLFCGLVVAGIMRRMLGADGTRRLFGGAGGKGLFRAWAVGMLLPVCSLGVIPIAREMRRAGVPSGTVLAFVLAAPHINPLSLLYGLTLSEPVVIVCFAAGSLAIALLAGAVWDRFLARRSDDVPAGDEPVPAPGLKRLAAVAVTAARESVNPTMGYVLLGFLVTGLIAGLLPHGCLGTTMRHDDPTAPLLMTAVALPLYVGPLQGMMRLGLMFEHGNSVGAAFALFELGIGMNLGMIVWLGVLFGWRRVLLWFLFVTAVTVGLGYAAEPTLYFAKEEASHTHAFDEWASPFVDGYGAGWGAVRESLVRKAGVLEIVALGGIGLLVLLGAGLAAFDRRGRVETWLTTAPPATARPKARWNRDVPGPVLGLAALAGLVAFSVAALYIYYPAPRDAFTEIAAVHAEAFVAVNTGKSEEAVRQIRRFDLLTRKLQVGVFIRTGTMDATAGAATEDLRERLEELRDALLAGDKPTAKAVLPKLDAAYRKCRGTYLPPAAGGT</sequence>
<dbReference type="Pfam" id="PF03773">
    <property type="entry name" value="ArsP_1"/>
    <property type="match status" value="1"/>
</dbReference>
<dbReference type="InterPro" id="IPR005524">
    <property type="entry name" value="DUF318"/>
</dbReference>
<keyword evidence="6 7" id="KW-0472">Membrane</keyword>
<dbReference type="PANTHER" id="PTHR34184">
    <property type="entry name" value="UPF0718 PROTEIN YCGR"/>
    <property type="match status" value="1"/>
</dbReference>
<feature type="transmembrane region" description="Helical" evidence="7">
    <location>
        <begin position="16"/>
        <end position="34"/>
    </location>
</feature>
<keyword evidence="3" id="KW-1003">Cell membrane</keyword>
<comment type="subcellular location">
    <subcellularLocation>
        <location evidence="1">Cell membrane</location>
        <topology evidence="1">Multi-pass membrane protein</topology>
    </subcellularLocation>
</comment>
<feature type="transmembrane region" description="Helical" evidence="7">
    <location>
        <begin position="388"/>
        <end position="409"/>
    </location>
</feature>
<evidence type="ECO:0000256" key="1">
    <source>
        <dbReference type="ARBA" id="ARBA00004651"/>
    </source>
</evidence>
<evidence type="ECO:0000313" key="8">
    <source>
        <dbReference type="EMBL" id="QJW97048.1"/>
    </source>
</evidence>
<organism evidence="8 9">
    <name type="scientific">Frigoriglobus tundricola</name>
    <dbReference type="NCBI Taxonomy" id="2774151"/>
    <lineage>
        <taxon>Bacteria</taxon>
        <taxon>Pseudomonadati</taxon>
        <taxon>Planctomycetota</taxon>
        <taxon>Planctomycetia</taxon>
        <taxon>Gemmatales</taxon>
        <taxon>Gemmataceae</taxon>
        <taxon>Frigoriglobus</taxon>
    </lineage>
</organism>
<feature type="transmembrane region" description="Helical" evidence="7">
    <location>
        <begin position="241"/>
        <end position="264"/>
    </location>
</feature>
<feature type="transmembrane region" description="Helical" evidence="7">
    <location>
        <begin position="271"/>
        <end position="289"/>
    </location>
</feature>
<accession>A0A6M5YSS2</accession>
<comment type="similarity">
    <text evidence="2">Belongs to the UPF0718 family.</text>
</comment>
<evidence type="ECO:0000256" key="6">
    <source>
        <dbReference type="ARBA" id="ARBA00023136"/>
    </source>
</evidence>
<dbReference type="KEGG" id="ftj:FTUN_4611"/>